<keyword evidence="4" id="KW-0472">Membrane</keyword>
<comment type="subcellular location">
    <subcellularLocation>
        <location evidence="1">Membrane</location>
    </subcellularLocation>
    <subcellularLocation>
        <location evidence="5">Mitochondrion inner membrane</location>
        <topology evidence="5">Multi-pass membrane protein</topology>
    </subcellularLocation>
</comment>
<keyword evidence="5" id="KW-0999">Mitochondrion inner membrane</keyword>
<comment type="similarity">
    <text evidence="5">Belongs to the SURF1 family.</text>
</comment>
<evidence type="ECO:0000256" key="2">
    <source>
        <dbReference type="ARBA" id="ARBA00022692"/>
    </source>
</evidence>
<evidence type="ECO:0000313" key="7">
    <source>
        <dbReference type="EMBL" id="WZN64744.1"/>
    </source>
</evidence>
<feature type="chain" id="PRO_5043354523" description="SURF1-like protein" evidence="6">
    <location>
        <begin position="16"/>
        <end position="357"/>
    </location>
</feature>
<protein>
    <recommendedName>
        <fullName evidence="5">SURF1-like protein</fullName>
    </recommendedName>
</protein>
<proteinExistence type="inferred from homology"/>
<dbReference type="InterPro" id="IPR002994">
    <property type="entry name" value="Surf1/Shy1"/>
</dbReference>
<organism evidence="7 8">
    <name type="scientific">Chloropicon roscoffensis</name>
    <dbReference type="NCBI Taxonomy" id="1461544"/>
    <lineage>
        <taxon>Eukaryota</taxon>
        <taxon>Viridiplantae</taxon>
        <taxon>Chlorophyta</taxon>
        <taxon>Chloropicophyceae</taxon>
        <taxon>Chloropicales</taxon>
        <taxon>Chloropicaceae</taxon>
        <taxon>Chloropicon</taxon>
    </lineage>
</organism>
<dbReference type="InterPro" id="IPR045214">
    <property type="entry name" value="Surf1/Surf4"/>
</dbReference>
<dbReference type="EMBL" id="CP151510">
    <property type="protein sequence ID" value="WZN64744.1"/>
    <property type="molecule type" value="Genomic_DNA"/>
</dbReference>
<keyword evidence="8" id="KW-1185">Reference proteome</keyword>
<gene>
    <name evidence="7" type="ORF">HKI87_10g63010</name>
</gene>
<dbReference type="PANTHER" id="PTHR23427:SF2">
    <property type="entry name" value="SURFEIT LOCUS PROTEIN 1"/>
    <property type="match status" value="1"/>
</dbReference>
<keyword evidence="5" id="KW-0496">Mitochondrion</keyword>
<evidence type="ECO:0000256" key="5">
    <source>
        <dbReference type="RuleBase" id="RU363076"/>
    </source>
</evidence>
<dbReference type="GO" id="GO:0005743">
    <property type="term" value="C:mitochondrial inner membrane"/>
    <property type="evidence" value="ECO:0007669"/>
    <property type="project" value="UniProtKB-SubCell"/>
</dbReference>
<evidence type="ECO:0000256" key="1">
    <source>
        <dbReference type="ARBA" id="ARBA00004370"/>
    </source>
</evidence>
<keyword evidence="3" id="KW-1133">Transmembrane helix</keyword>
<feature type="signal peptide" evidence="6">
    <location>
        <begin position="1"/>
        <end position="15"/>
    </location>
</feature>
<dbReference type="CDD" id="cd06662">
    <property type="entry name" value="SURF1"/>
    <property type="match status" value="1"/>
</dbReference>
<evidence type="ECO:0000256" key="6">
    <source>
        <dbReference type="SAM" id="SignalP"/>
    </source>
</evidence>
<reference evidence="7 8" key="1">
    <citation type="submission" date="2024-03" db="EMBL/GenBank/DDBJ databases">
        <title>Complete genome sequence of the green alga Chloropicon roscoffensis RCC1871.</title>
        <authorList>
            <person name="Lemieux C."/>
            <person name="Pombert J.-F."/>
            <person name="Otis C."/>
            <person name="Turmel M."/>
        </authorList>
    </citation>
    <scope>NUCLEOTIDE SEQUENCE [LARGE SCALE GENOMIC DNA]</scope>
    <source>
        <strain evidence="7 8">RCC1871</strain>
    </source>
</reference>
<dbReference type="Pfam" id="PF02104">
    <property type="entry name" value="SURF1"/>
    <property type="match status" value="2"/>
</dbReference>
<dbReference type="Proteomes" id="UP001472866">
    <property type="component" value="Chromosome 10"/>
</dbReference>
<keyword evidence="2" id="KW-0812">Transmembrane</keyword>
<dbReference type="PANTHER" id="PTHR23427">
    <property type="entry name" value="SURFEIT LOCUS PROTEIN"/>
    <property type="match status" value="1"/>
</dbReference>
<name>A0AAX4PG57_9CHLO</name>
<dbReference type="PROSITE" id="PS50895">
    <property type="entry name" value="SURF1"/>
    <property type="match status" value="1"/>
</dbReference>
<evidence type="ECO:0000256" key="4">
    <source>
        <dbReference type="ARBA" id="ARBA00023136"/>
    </source>
</evidence>
<comment type="function">
    <text evidence="5">Probably involved in the biogenesis of the COX complex.</text>
</comment>
<sequence length="357" mass="39560">MSLRSTMLFAPSAFAASLGVWQVQRLSGKRDEIAYRESLLGGEPLDLNEKLGSACFKKHAPVTCRGRFLHDRSIYVGPRVRSELGQTFQGCMLVTPLELDSPEGTPAEPAPRRRRFSLFSTTAKAGSAPEPEPERCGSRGNRTVLVLRGWIPQKWKDDPSRFDFERPSGLVQVEGLVKPSDKPGFFAPQNLPEIGQWFYYDVPAMARACGLGEPAAASGSGEDDVVLIEEVVLGQSSETKRVKLSTAMDVLAFRTDRNLWRGGEGPAASAEGGVADRRADADIVTIMNKLNTSTLPIRRTLGDFLRFNVTPQDHINYALTWFTLSLCTALMAYARLRSSQTGRNWWYFTKRRKGLPS</sequence>
<evidence type="ECO:0000256" key="3">
    <source>
        <dbReference type="ARBA" id="ARBA00022989"/>
    </source>
</evidence>
<keyword evidence="6" id="KW-0732">Signal</keyword>
<dbReference type="AlphaFoldDB" id="A0AAX4PG57"/>
<evidence type="ECO:0000313" key="8">
    <source>
        <dbReference type="Proteomes" id="UP001472866"/>
    </source>
</evidence>
<accession>A0AAX4PG57</accession>